<dbReference type="PROSITE" id="PS50157">
    <property type="entry name" value="ZINC_FINGER_C2H2_2"/>
    <property type="match status" value="1"/>
</dbReference>
<evidence type="ECO:0000256" key="1">
    <source>
        <dbReference type="ARBA" id="ARBA00010144"/>
    </source>
</evidence>
<evidence type="ECO:0000313" key="9">
    <source>
        <dbReference type="Proteomes" id="UP000549394"/>
    </source>
</evidence>
<evidence type="ECO:0000256" key="2">
    <source>
        <dbReference type="ARBA" id="ARBA00022723"/>
    </source>
</evidence>
<protein>
    <recommendedName>
        <fullName evidence="7">C2H2-type domain-containing protein</fullName>
    </recommendedName>
</protein>
<evidence type="ECO:0000256" key="5">
    <source>
        <dbReference type="PROSITE-ProRule" id="PRU00042"/>
    </source>
</evidence>
<comment type="similarity">
    <text evidence="1">Belongs to the Elbow/Noc family.</text>
</comment>
<dbReference type="EMBL" id="CAJFCJ010000029">
    <property type="protein sequence ID" value="CAD5125862.1"/>
    <property type="molecule type" value="Genomic_DNA"/>
</dbReference>
<evidence type="ECO:0000256" key="4">
    <source>
        <dbReference type="ARBA" id="ARBA00022833"/>
    </source>
</evidence>
<accession>A0A7I8WCT1</accession>
<sequence>MSTRSKSPKENDRKMTPSPGARSNKDKSVSPKQDKLEKVRESKENGSVSPPNSIGSRPPSRRSTTSSPKNPEPLKVPVSEETKFPTATPTVPGGPLPPFYPSGFPLLPHHSLQALHSSALASHTLSSHKGSPVSPFMSYTRVKTPGGASSLVPVCRDPFCTNCQIMMQHAQLGGTCPAGCTQCSSDKLHSLATLGLHSIPPSLLQLPSSPYVCNWVSGSDYCGKRFSSSEELFQHLRTHTGPSSAATAATGSTVSPADLAALYGAFPPVIPPSLAPSLSPSALRNYPTSLSPNSAMRYHPYKPSSTSTPTTPSISPLSAAAYCSPYSVLYPRLGAAAVP</sequence>
<keyword evidence="3 5" id="KW-0863">Zinc-finger</keyword>
<dbReference type="GO" id="GO:0008270">
    <property type="term" value="F:zinc ion binding"/>
    <property type="evidence" value="ECO:0007669"/>
    <property type="project" value="UniProtKB-KW"/>
</dbReference>
<dbReference type="AlphaFoldDB" id="A0A7I8WCT1"/>
<keyword evidence="9" id="KW-1185">Reference proteome</keyword>
<dbReference type="InterPro" id="IPR036236">
    <property type="entry name" value="Znf_C2H2_sf"/>
</dbReference>
<gene>
    <name evidence="8" type="ORF">DGYR_LOCUS13170</name>
</gene>
<reference evidence="8 9" key="1">
    <citation type="submission" date="2020-08" db="EMBL/GenBank/DDBJ databases">
        <authorList>
            <person name="Hejnol A."/>
        </authorList>
    </citation>
    <scope>NUCLEOTIDE SEQUENCE [LARGE SCALE GENOMIC DNA]</scope>
</reference>
<proteinExistence type="inferred from homology"/>
<keyword evidence="4" id="KW-0862">Zinc</keyword>
<dbReference type="PANTHER" id="PTHR12522:SF4">
    <property type="entry name" value="ZINC FINGER PROTEIN ELBOW"/>
    <property type="match status" value="1"/>
</dbReference>
<dbReference type="SUPFAM" id="SSF57667">
    <property type="entry name" value="beta-beta-alpha zinc fingers"/>
    <property type="match status" value="1"/>
</dbReference>
<dbReference type="GO" id="GO:0045892">
    <property type="term" value="P:negative regulation of DNA-templated transcription"/>
    <property type="evidence" value="ECO:0007669"/>
    <property type="project" value="TreeGrafter"/>
</dbReference>
<evidence type="ECO:0000313" key="8">
    <source>
        <dbReference type="EMBL" id="CAD5125862.1"/>
    </source>
</evidence>
<name>A0A7I8WCT1_9ANNE</name>
<evidence type="ECO:0000256" key="3">
    <source>
        <dbReference type="ARBA" id="ARBA00022771"/>
    </source>
</evidence>
<keyword evidence="2" id="KW-0479">Metal-binding</keyword>
<evidence type="ECO:0000256" key="6">
    <source>
        <dbReference type="SAM" id="MobiDB-lite"/>
    </source>
</evidence>
<organism evidence="8 9">
    <name type="scientific">Dimorphilus gyrociliatus</name>
    <dbReference type="NCBI Taxonomy" id="2664684"/>
    <lineage>
        <taxon>Eukaryota</taxon>
        <taxon>Metazoa</taxon>
        <taxon>Spiralia</taxon>
        <taxon>Lophotrochozoa</taxon>
        <taxon>Annelida</taxon>
        <taxon>Polychaeta</taxon>
        <taxon>Polychaeta incertae sedis</taxon>
        <taxon>Dinophilidae</taxon>
        <taxon>Dimorphilus</taxon>
    </lineage>
</organism>
<dbReference type="OrthoDB" id="10054079at2759"/>
<dbReference type="PANTHER" id="PTHR12522">
    <property type="entry name" value="ZINC-FINGER PROTEIN NOLZ1-RELATED"/>
    <property type="match status" value="1"/>
</dbReference>
<feature type="compositionally biased region" description="Basic and acidic residues" evidence="6">
    <location>
        <begin position="23"/>
        <end position="44"/>
    </location>
</feature>
<dbReference type="InterPro" id="IPR051520">
    <property type="entry name" value="Elbow/Noc_ZnFinger"/>
</dbReference>
<dbReference type="GO" id="GO:0005634">
    <property type="term" value="C:nucleus"/>
    <property type="evidence" value="ECO:0007669"/>
    <property type="project" value="TreeGrafter"/>
</dbReference>
<feature type="domain" description="C2H2-type" evidence="7">
    <location>
        <begin position="211"/>
        <end position="244"/>
    </location>
</feature>
<comment type="caution">
    <text evidence="8">The sequence shown here is derived from an EMBL/GenBank/DDBJ whole genome shotgun (WGS) entry which is preliminary data.</text>
</comment>
<dbReference type="Proteomes" id="UP000549394">
    <property type="component" value="Unassembled WGS sequence"/>
</dbReference>
<dbReference type="Gene3D" id="3.30.160.60">
    <property type="entry name" value="Classic Zinc Finger"/>
    <property type="match status" value="1"/>
</dbReference>
<feature type="region of interest" description="Disordered" evidence="6">
    <location>
        <begin position="1"/>
        <end position="94"/>
    </location>
</feature>
<feature type="compositionally biased region" description="Low complexity" evidence="6">
    <location>
        <begin position="49"/>
        <end position="69"/>
    </location>
</feature>
<evidence type="ECO:0000259" key="7">
    <source>
        <dbReference type="PROSITE" id="PS50157"/>
    </source>
</evidence>
<dbReference type="InterPro" id="IPR013087">
    <property type="entry name" value="Znf_C2H2_type"/>
</dbReference>